<dbReference type="AlphaFoldDB" id="A0AAD3P7V9"/>
<keyword evidence="2 8" id="KW-0812">Transmembrane</keyword>
<dbReference type="InterPro" id="IPR019177">
    <property type="entry name" value="Golgin_subfamily_A_member_5"/>
</dbReference>
<sequence length="759" mass="83584">MLERRAKLPEDGISFGARAPLIQSGKIRKWFEALAVLEMSPSSFVESHIGWGVRDCIAAMAGWISSKLKVAESLLQQIDQQAAESLGKSERKQSEGLNFENLAKSSGTVSLKDQLKKKAPENVDLIAKLGSDHSNYKARKSVTNDVCNSSNPEKEVSVSDSMPRSTLTDSDWTELLSTPKQSTPTKSKRGNGKSGIRVLRKDGGKVGNVGLNLKSRGGVVGSVGRAGDGADAKANGLLGDRRRSNGEECMYSDSSQRSSNVGSDDKAVEGCEFIQESAPVIKGDGEREVGFGRIMNQDALGNRKESDTEKKSVTPDSRSTDENPQEDNEAKVAAEDSMSNIRNKADGNDEGIRRNHAREGKPNVAVVSGDLKRGFLLGSDGASDSDSESGSTSDSEVEREREEKRKKRQQILAARAAAKATEAIKERENLVAKLEGEKQSLEKILEERAKQAAQEASELQSTMMEMMDAVDLEKQKHNNTRMEALSRLAKLETANADLARSLATAQWTLEVEVNRVAELRQQIELREVEHEELKRRIASAQQTGTSLDNSAASKGIKVEREMLVAEYSFVTDKIERLEEKARKLKENIDFTQKEMENPTEVEVELKRRLGQMTDHLIQKQLQVEALSSEKAMLLFRIEAVSKLLDENKPPASMIDFSGSSQDDLETGRWKLSSSKLKPIFEAKIQSGKQHLGSLLGQLDTVFSAGAVIWRRDPKAKLFSLIYLLCLHLWVLYILFSRSSSSQGARSVLSLDNINNTSGI</sequence>
<evidence type="ECO:0000256" key="8">
    <source>
        <dbReference type="SAM" id="Phobius"/>
    </source>
</evidence>
<keyword evidence="10" id="KW-1185">Reference proteome</keyword>
<feature type="compositionally biased region" description="Polar residues" evidence="7">
    <location>
        <begin position="158"/>
        <end position="185"/>
    </location>
</feature>
<evidence type="ECO:0008006" key="11">
    <source>
        <dbReference type="Google" id="ProtNLM"/>
    </source>
</evidence>
<feature type="region of interest" description="Disordered" evidence="7">
    <location>
        <begin position="294"/>
        <end position="410"/>
    </location>
</feature>
<evidence type="ECO:0000256" key="7">
    <source>
        <dbReference type="SAM" id="MobiDB-lite"/>
    </source>
</evidence>
<gene>
    <name evidence="9" type="ORF">Nepgr_002917</name>
</gene>
<feature type="transmembrane region" description="Helical" evidence="8">
    <location>
        <begin position="717"/>
        <end position="735"/>
    </location>
</feature>
<feature type="compositionally biased region" description="Basic and acidic residues" evidence="7">
    <location>
        <begin position="301"/>
        <end position="321"/>
    </location>
</feature>
<evidence type="ECO:0000256" key="1">
    <source>
        <dbReference type="ARBA" id="ARBA00004394"/>
    </source>
</evidence>
<evidence type="ECO:0000256" key="4">
    <source>
        <dbReference type="ARBA" id="ARBA00023034"/>
    </source>
</evidence>
<reference evidence="9" key="1">
    <citation type="submission" date="2023-05" db="EMBL/GenBank/DDBJ databases">
        <title>Nepenthes gracilis genome sequencing.</title>
        <authorList>
            <person name="Fukushima K."/>
        </authorList>
    </citation>
    <scope>NUCLEOTIDE SEQUENCE</scope>
    <source>
        <strain evidence="9">SING2019-196</strain>
    </source>
</reference>
<keyword evidence="5" id="KW-0175">Coiled coil</keyword>
<feature type="region of interest" description="Disordered" evidence="7">
    <location>
        <begin position="141"/>
        <end position="201"/>
    </location>
</feature>
<keyword evidence="4" id="KW-0333">Golgi apparatus</keyword>
<dbReference type="PANTHER" id="PTHR13815">
    <property type="entry name" value="GOLGIN-84"/>
    <property type="match status" value="1"/>
</dbReference>
<feature type="compositionally biased region" description="Polar residues" evidence="7">
    <location>
        <begin position="252"/>
        <end position="262"/>
    </location>
</feature>
<feature type="compositionally biased region" description="Polar residues" evidence="7">
    <location>
        <begin position="141"/>
        <end position="151"/>
    </location>
</feature>
<evidence type="ECO:0000313" key="9">
    <source>
        <dbReference type="EMBL" id="GMH01078.1"/>
    </source>
</evidence>
<dbReference type="GO" id="GO:0000139">
    <property type="term" value="C:Golgi membrane"/>
    <property type="evidence" value="ECO:0007669"/>
    <property type="project" value="UniProtKB-SubCell"/>
</dbReference>
<dbReference type="Pfam" id="PF09787">
    <property type="entry name" value="Golgin_A5"/>
    <property type="match status" value="1"/>
</dbReference>
<comment type="caution">
    <text evidence="9">The sequence shown here is derived from an EMBL/GenBank/DDBJ whole genome shotgun (WGS) entry which is preliminary data.</text>
</comment>
<keyword evidence="3 8" id="KW-1133">Transmembrane helix</keyword>
<dbReference type="GO" id="GO:0031985">
    <property type="term" value="C:Golgi cisterna"/>
    <property type="evidence" value="ECO:0007669"/>
    <property type="project" value="TreeGrafter"/>
</dbReference>
<evidence type="ECO:0000313" key="10">
    <source>
        <dbReference type="Proteomes" id="UP001279734"/>
    </source>
</evidence>
<evidence type="ECO:0000256" key="6">
    <source>
        <dbReference type="ARBA" id="ARBA00023136"/>
    </source>
</evidence>
<feature type="region of interest" description="Disordered" evidence="7">
    <location>
        <begin position="227"/>
        <end position="264"/>
    </location>
</feature>
<dbReference type="EMBL" id="BSYO01000002">
    <property type="protein sequence ID" value="GMH01078.1"/>
    <property type="molecule type" value="Genomic_DNA"/>
</dbReference>
<feature type="compositionally biased region" description="Basic and acidic residues" evidence="7">
    <location>
        <begin position="343"/>
        <end position="361"/>
    </location>
</feature>
<dbReference type="GO" id="GO:0000301">
    <property type="term" value="P:retrograde transport, vesicle recycling within Golgi"/>
    <property type="evidence" value="ECO:0007669"/>
    <property type="project" value="TreeGrafter"/>
</dbReference>
<evidence type="ECO:0000256" key="3">
    <source>
        <dbReference type="ARBA" id="ARBA00022989"/>
    </source>
</evidence>
<evidence type="ECO:0000256" key="5">
    <source>
        <dbReference type="ARBA" id="ARBA00023054"/>
    </source>
</evidence>
<protein>
    <recommendedName>
        <fullName evidence="11">Golgin candidate 2</fullName>
    </recommendedName>
</protein>
<evidence type="ECO:0000256" key="2">
    <source>
        <dbReference type="ARBA" id="ARBA00022692"/>
    </source>
</evidence>
<dbReference type="Proteomes" id="UP001279734">
    <property type="component" value="Unassembled WGS sequence"/>
</dbReference>
<dbReference type="GO" id="GO:0007030">
    <property type="term" value="P:Golgi organization"/>
    <property type="evidence" value="ECO:0007669"/>
    <property type="project" value="InterPro"/>
</dbReference>
<feature type="compositionally biased region" description="Low complexity" evidence="7">
    <location>
        <begin position="378"/>
        <end position="394"/>
    </location>
</feature>
<keyword evidence="6 8" id="KW-0472">Membrane</keyword>
<dbReference type="PANTHER" id="PTHR13815:SF5">
    <property type="entry name" value="GOLGIN CANDIDATE 2"/>
    <property type="match status" value="1"/>
</dbReference>
<comment type="subcellular location">
    <subcellularLocation>
        <location evidence="1">Golgi apparatus membrane</location>
    </subcellularLocation>
</comment>
<name>A0AAD3P7V9_NEPGR</name>
<proteinExistence type="predicted"/>
<accession>A0AAD3P7V9</accession>
<organism evidence="9 10">
    <name type="scientific">Nepenthes gracilis</name>
    <name type="common">Slender pitcher plant</name>
    <dbReference type="NCBI Taxonomy" id="150966"/>
    <lineage>
        <taxon>Eukaryota</taxon>
        <taxon>Viridiplantae</taxon>
        <taxon>Streptophyta</taxon>
        <taxon>Embryophyta</taxon>
        <taxon>Tracheophyta</taxon>
        <taxon>Spermatophyta</taxon>
        <taxon>Magnoliopsida</taxon>
        <taxon>eudicotyledons</taxon>
        <taxon>Gunneridae</taxon>
        <taxon>Pentapetalae</taxon>
        <taxon>Caryophyllales</taxon>
        <taxon>Nepenthaceae</taxon>
        <taxon>Nepenthes</taxon>
    </lineage>
</organism>